<protein>
    <submittedName>
        <fullName evidence="2">14 kDa apolipoprotein</fullName>
    </submittedName>
</protein>
<evidence type="ECO:0000256" key="1">
    <source>
        <dbReference type="SAM" id="SignalP"/>
    </source>
</evidence>
<feature type="chain" id="PRO_5004255754" evidence="1">
    <location>
        <begin position="20"/>
        <end position="141"/>
    </location>
</feature>
<name>Q5ERC9_CARGB</name>
<organism evidence="2">
    <name type="scientific">Carassius gibelio</name>
    <name type="common">Prussian carp</name>
    <name type="synonym">Cyprinus gibelio</name>
    <dbReference type="NCBI Taxonomy" id="101364"/>
    <lineage>
        <taxon>Eukaryota</taxon>
        <taxon>Metazoa</taxon>
        <taxon>Chordata</taxon>
        <taxon>Craniata</taxon>
        <taxon>Vertebrata</taxon>
        <taxon>Euteleostomi</taxon>
        <taxon>Actinopterygii</taxon>
        <taxon>Neopterygii</taxon>
        <taxon>Teleostei</taxon>
        <taxon>Ostariophysi</taxon>
        <taxon>Cypriniformes</taxon>
        <taxon>Cyprinidae</taxon>
        <taxon>Cyprininae</taxon>
        <taxon>Carassius</taxon>
    </lineage>
</organism>
<feature type="signal peptide" evidence="1">
    <location>
        <begin position="1"/>
        <end position="19"/>
    </location>
</feature>
<keyword evidence="1" id="KW-0732">Signal</keyword>
<dbReference type="AlphaFoldDB" id="Q5ERC9"/>
<proteinExistence type="evidence at transcript level"/>
<reference evidence="2" key="2">
    <citation type="journal article" date="2009" name="Mol. Biol. Rep.">
        <title>Expression pattern of cellular nucleic acid-binding protein (CNBP) during embryogenesis and spermatogenesis of gibel carp.</title>
        <authorList>
            <person name="Liu J.X."/>
            <person name="Zhai Y.H."/>
            <person name="Gui J.F."/>
        </authorList>
    </citation>
    <scope>NUCLEOTIDE SEQUENCE</scope>
</reference>
<evidence type="ECO:0000313" key="2">
    <source>
        <dbReference type="EMBL" id="AAW82445.1"/>
    </source>
</evidence>
<reference evidence="2" key="1">
    <citation type="submission" date="2004-10" db="EMBL/GenBank/DDBJ databases">
        <title>Molecular cloning and expression analysis of 14 kDa apolipoprotein in digestive system tissues and during embryogenesis of gibel carp (Carassius auratus gibelio).</title>
        <authorList>
            <person name="Liu J."/>
            <person name="Xia J."/>
            <person name="Zai Y."/>
            <person name="Wang Y."/>
            <person name="Gui J."/>
        </authorList>
    </citation>
    <scope>NUCLEOTIDE SEQUENCE</scope>
</reference>
<accession>Q5ERC9</accession>
<keyword evidence="2" id="KW-0449">Lipoprotein</keyword>
<sequence length="141" mass="15781">MKLTFALILALQVSVCVWAQEWPQPDKELVEEYEGLKAVFFKRIVNAWEKTKAALQPTIEGSPTGDQAKQILEELSKRPRVESAIKIIGGLASDMEPMVDKARMALLGAYGHYLRPHIGEYLDRAITNIKPVLDTVLPHEG</sequence>
<dbReference type="EMBL" id="AY773183">
    <property type="protein sequence ID" value="AAW82445.1"/>
    <property type="molecule type" value="mRNA"/>
</dbReference>